<feature type="region of interest" description="Disordered" evidence="2">
    <location>
        <begin position="1"/>
        <end position="31"/>
    </location>
</feature>
<dbReference type="Gene3D" id="3.20.80.10">
    <property type="entry name" value="Regulatory factor, effector binding domain"/>
    <property type="match status" value="1"/>
</dbReference>
<sequence>MALISLEDLDGLDDEQLDDDITDNPEPMEDDEQQRLFTHWQAVASTHQVSIPQEMTGPIQEMTHRNRTQEREQVPFISISRHEKLGELMFEERMYPAGKWACVTKAEKLYEQSISMGFMKLMKFICKENSVGRYLGMTVPIVNIIKMIEDSKGFEKDVLTAYYLPAEFQANPPQPTDPDITILQREAIRVITRTFFGTTTEETIMPQINLLWELLGPSDQVQRSSYMVAVYENPGVSCRRNEIWFIRRDP</sequence>
<name>A0ABD0XB05_UMBPY</name>
<dbReference type="AlphaFoldDB" id="A0ABD0XB05"/>
<dbReference type="InterPro" id="IPR011256">
    <property type="entry name" value="Reg_factor_effector_dom_sf"/>
</dbReference>
<dbReference type="EMBL" id="JAGEUA010000002">
    <property type="protein sequence ID" value="KAL1006153.1"/>
    <property type="molecule type" value="Genomic_DNA"/>
</dbReference>
<protein>
    <recommendedName>
        <fullName evidence="5">Heme-binding protein 1</fullName>
    </recommendedName>
</protein>
<evidence type="ECO:0000313" key="4">
    <source>
        <dbReference type="Proteomes" id="UP001557470"/>
    </source>
</evidence>
<proteinExistence type="inferred from homology"/>
<dbReference type="Proteomes" id="UP001557470">
    <property type="component" value="Unassembled WGS sequence"/>
</dbReference>
<dbReference type="PANTHER" id="PTHR11220">
    <property type="entry name" value="HEME-BINDING PROTEIN-RELATED"/>
    <property type="match status" value="1"/>
</dbReference>
<evidence type="ECO:0000256" key="2">
    <source>
        <dbReference type="SAM" id="MobiDB-lite"/>
    </source>
</evidence>
<gene>
    <name evidence="3" type="ORF">UPYG_G00068530</name>
</gene>
<dbReference type="InterPro" id="IPR006917">
    <property type="entry name" value="SOUL_heme-bd"/>
</dbReference>
<evidence type="ECO:0000256" key="1">
    <source>
        <dbReference type="ARBA" id="ARBA00009817"/>
    </source>
</evidence>
<accession>A0ABD0XB05</accession>
<comment type="caution">
    <text evidence="3">The sequence shown here is derived from an EMBL/GenBank/DDBJ whole genome shotgun (WGS) entry which is preliminary data.</text>
</comment>
<dbReference type="PANTHER" id="PTHR11220:SF24">
    <property type="entry name" value="HEME-BINDING PROTEIN 1"/>
    <property type="match status" value="1"/>
</dbReference>
<comment type="similarity">
    <text evidence="1">Belongs to the HEBP family.</text>
</comment>
<dbReference type="SUPFAM" id="SSF55136">
    <property type="entry name" value="Probable bacterial effector-binding domain"/>
    <property type="match status" value="1"/>
</dbReference>
<keyword evidence="4" id="KW-1185">Reference proteome</keyword>
<dbReference type="Pfam" id="PF04832">
    <property type="entry name" value="SOUL"/>
    <property type="match status" value="1"/>
</dbReference>
<evidence type="ECO:0008006" key="5">
    <source>
        <dbReference type="Google" id="ProtNLM"/>
    </source>
</evidence>
<reference evidence="3 4" key="1">
    <citation type="submission" date="2024-06" db="EMBL/GenBank/DDBJ databases">
        <authorList>
            <person name="Pan Q."/>
            <person name="Wen M."/>
            <person name="Jouanno E."/>
            <person name="Zahm M."/>
            <person name="Klopp C."/>
            <person name="Cabau C."/>
            <person name="Louis A."/>
            <person name="Berthelot C."/>
            <person name="Parey E."/>
            <person name="Roest Crollius H."/>
            <person name="Montfort J."/>
            <person name="Robinson-Rechavi M."/>
            <person name="Bouchez O."/>
            <person name="Lampietro C."/>
            <person name="Lopez Roques C."/>
            <person name="Donnadieu C."/>
            <person name="Postlethwait J."/>
            <person name="Bobe J."/>
            <person name="Verreycken H."/>
            <person name="Guiguen Y."/>
        </authorList>
    </citation>
    <scope>NUCLEOTIDE SEQUENCE [LARGE SCALE GENOMIC DNA]</scope>
    <source>
        <strain evidence="3">Up_M1</strain>
        <tissue evidence="3">Testis</tissue>
    </source>
</reference>
<feature type="compositionally biased region" description="Acidic residues" evidence="2">
    <location>
        <begin position="7"/>
        <end position="31"/>
    </location>
</feature>
<evidence type="ECO:0000313" key="3">
    <source>
        <dbReference type="EMBL" id="KAL1006153.1"/>
    </source>
</evidence>
<organism evidence="3 4">
    <name type="scientific">Umbra pygmaea</name>
    <name type="common">Eastern mudminnow</name>
    <dbReference type="NCBI Taxonomy" id="75934"/>
    <lineage>
        <taxon>Eukaryota</taxon>
        <taxon>Metazoa</taxon>
        <taxon>Chordata</taxon>
        <taxon>Craniata</taxon>
        <taxon>Vertebrata</taxon>
        <taxon>Euteleostomi</taxon>
        <taxon>Actinopterygii</taxon>
        <taxon>Neopterygii</taxon>
        <taxon>Teleostei</taxon>
        <taxon>Protacanthopterygii</taxon>
        <taxon>Esociformes</taxon>
        <taxon>Umbridae</taxon>
        <taxon>Umbra</taxon>
    </lineage>
</organism>